<gene>
    <name evidence="3" type="ORF">BZ3500_MVSOF-1268-A1-R1_CHR2-2G04794</name>
</gene>
<keyword evidence="2" id="KW-0472">Membrane</keyword>
<feature type="transmembrane region" description="Helical" evidence="2">
    <location>
        <begin position="7"/>
        <end position="23"/>
    </location>
</feature>
<dbReference type="InterPro" id="IPR043502">
    <property type="entry name" value="DNA/RNA_pol_sf"/>
</dbReference>
<dbReference type="OrthoDB" id="2539686at2759"/>
<evidence type="ECO:0000313" key="3">
    <source>
        <dbReference type="EMBL" id="SCZ87328.1"/>
    </source>
</evidence>
<keyword evidence="2" id="KW-1133">Transmembrane helix</keyword>
<sequence length="677" mass="77042">MEGNRAFGLVLVNYYCLILSIVLEHGCTRCFQFFFDNDQDTMSEPHEDAPPCWKLHAPSYFCRTDRTLSGLGLFWSRNDRYFEKEKIETDVDKIDIIGQLLLDPEPKVWHSSDAASHVNKKYGTFQRDLTICALPSDYMWQHYRRLDNLRQTGDYREFLTAARDLQLELGVSLVSDTQLVRMLLLHMDEELSQRLRLLEVIKGTGLSPDELDASIVKADLTTSPAVFDYQKFDAEARRLWQVISATRASVKVTAQASARTVRPTPTLRTTALPSTPPPLSSKTRAPPMTDRERASSEAIRAGHFQDTCTTWATLTCKVPLGWRQGPVSPEQVASRSDVVDEIDDKGEEPHCLCDDEYDNDTDDERCEPISLSVKLTTDDGPALYPHLLVLQSKVTGSRIPSLNWCVPLRTLNGRWSAQHVVLKIAPLTSLKVVLGRPFLKRHDILVDCKRRRVLAPDSTLPGKCIDLMDRGEKGEWSESAVQASIRTCLAHLEEQQAEESQLRALEVAFRKEFLDRFPADLPPVSQYESKVRHRIALKPGMKTPRQPTYGTPMRWHAAWQRLLDDHLAAGHLRPSSSEYSSPPFIIPKKGMDTDPSIMPRWVNDYRILNAATVPDRTPLSLPDEILAVSARLRFWSKINMTNSFFQTKMAEEDIPKTALETPWGLFEWVVMYHEGQR</sequence>
<dbReference type="Proteomes" id="UP000249723">
    <property type="component" value="Unassembled WGS sequence"/>
</dbReference>
<dbReference type="AlphaFoldDB" id="A0A2X0K7S7"/>
<evidence type="ECO:0000313" key="4">
    <source>
        <dbReference type="Proteomes" id="UP000249723"/>
    </source>
</evidence>
<dbReference type="Gene3D" id="3.10.10.10">
    <property type="entry name" value="HIV Type 1 Reverse Transcriptase, subunit A, domain 1"/>
    <property type="match status" value="1"/>
</dbReference>
<dbReference type="STRING" id="289078.A0A2X0K7S7"/>
<keyword evidence="4" id="KW-1185">Reference proteome</keyword>
<reference evidence="4" key="1">
    <citation type="submission" date="2016-10" db="EMBL/GenBank/DDBJ databases">
        <authorList>
            <person name="Jeantristanb JTB J.-T."/>
            <person name="Ricardo R."/>
        </authorList>
    </citation>
    <scope>NUCLEOTIDE SEQUENCE [LARGE SCALE GENOMIC DNA]</scope>
</reference>
<dbReference type="PANTHER" id="PTHR24559:SF444">
    <property type="entry name" value="REVERSE TRANSCRIPTASE DOMAIN-CONTAINING PROTEIN"/>
    <property type="match status" value="1"/>
</dbReference>
<dbReference type="SUPFAM" id="SSF56672">
    <property type="entry name" value="DNA/RNA polymerases"/>
    <property type="match status" value="1"/>
</dbReference>
<keyword evidence="2" id="KW-0812">Transmembrane</keyword>
<name>A0A2X0K7S7_9BASI</name>
<dbReference type="InterPro" id="IPR053134">
    <property type="entry name" value="RNA-dir_DNA_polymerase"/>
</dbReference>
<dbReference type="PANTHER" id="PTHR24559">
    <property type="entry name" value="TRANSPOSON TY3-I GAG-POL POLYPROTEIN"/>
    <property type="match status" value="1"/>
</dbReference>
<evidence type="ECO:0000256" key="1">
    <source>
        <dbReference type="SAM" id="MobiDB-lite"/>
    </source>
</evidence>
<feature type="region of interest" description="Disordered" evidence="1">
    <location>
        <begin position="256"/>
        <end position="291"/>
    </location>
</feature>
<dbReference type="EMBL" id="FMWP01000010">
    <property type="protein sequence ID" value="SCZ87328.1"/>
    <property type="molecule type" value="Genomic_DNA"/>
</dbReference>
<feature type="compositionally biased region" description="Low complexity" evidence="1">
    <location>
        <begin position="259"/>
        <end position="273"/>
    </location>
</feature>
<organism evidence="3 4">
    <name type="scientific">Microbotryum saponariae</name>
    <dbReference type="NCBI Taxonomy" id="289078"/>
    <lineage>
        <taxon>Eukaryota</taxon>
        <taxon>Fungi</taxon>
        <taxon>Dikarya</taxon>
        <taxon>Basidiomycota</taxon>
        <taxon>Pucciniomycotina</taxon>
        <taxon>Microbotryomycetes</taxon>
        <taxon>Microbotryales</taxon>
        <taxon>Microbotryaceae</taxon>
        <taxon>Microbotryum</taxon>
    </lineage>
</organism>
<evidence type="ECO:0000256" key="2">
    <source>
        <dbReference type="SAM" id="Phobius"/>
    </source>
</evidence>
<proteinExistence type="predicted"/>
<accession>A0A2X0K7S7</accession>
<protein>
    <submittedName>
        <fullName evidence="3">BZ3500_MvSof-1268-A1-R1_Chr2-2g04794 protein</fullName>
    </submittedName>
</protein>